<comment type="caution">
    <text evidence="2">The sequence shown here is derived from an EMBL/GenBank/DDBJ whole genome shotgun (WGS) entry which is preliminary data.</text>
</comment>
<dbReference type="EMBL" id="JARBHB010000003">
    <property type="protein sequence ID" value="KAJ8890726.1"/>
    <property type="molecule type" value="Genomic_DNA"/>
</dbReference>
<feature type="region of interest" description="Disordered" evidence="1">
    <location>
        <begin position="489"/>
        <end position="552"/>
    </location>
</feature>
<proteinExistence type="predicted"/>
<feature type="compositionally biased region" description="Basic residues" evidence="1">
    <location>
        <begin position="517"/>
        <end position="530"/>
    </location>
</feature>
<dbReference type="Proteomes" id="UP001159363">
    <property type="component" value="Chromosome 3"/>
</dbReference>
<name>A0ABQ9I264_9NEOP</name>
<reference evidence="2 3" key="1">
    <citation type="submission" date="2023-02" db="EMBL/GenBank/DDBJ databases">
        <title>LHISI_Scaffold_Assembly.</title>
        <authorList>
            <person name="Stuart O.P."/>
            <person name="Cleave R."/>
            <person name="Magrath M.J.L."/>
            <person name="Mikheyev A.S."/>
        </authorList>
    </citation>
    <scope>NUCLEOTIDE SEQUENCE [LARGE SCALE GENOMIC DNA]</scope>
    <source>
        <strain evidence="2">Daus_M_001</strain>
        <tissue evidence="2">Leg muscle</tissue>
    </source>
</reference>
<evidence type="ECO:0000313" key="2">
    <source>
        <dbReference type="EMBL" id="KAJ8890726.1"/>
    </source>
</evidence>
<protein>
    <submittedName>
        <fullName evidence="2">Uncharacterized protein</fullName>
    </submittedName>
</protein>
<keyword evidence="3" id="KW-1185">Reference proteome</keyword>
<evidence type="ECO:0000256" key="1">
    <source>
        <dbReference type="SAM" id="MobiDB-lite"/>
    </source>
</evidence>
<evidence type="ECO:0000313" key="3">
    <source>
        <dbReference type="Proteomes" id="UP001159363"/>
    </source>
</evidence>
<organism evidence="2 3">
    <name type="scientific">Dryococelus australis</name>
    <dbReference type="NCBI Taxonomy" id="614101"/>
    <lineage>
        <taxon>Eukaryota</taxon>
        <taxon>Metazoa</taxon>
        <taxon>Ecdysozoa</taxon>
        <taxon>Arthropoda</taxon>
        <taxon>Hexapoda</taxon>
        <taxon>Insecta</taxon>
        <taxon>Pterygota</taxon>
        <taxon>Neoptera</taxon>
        <taxon>Polyneoptera</taxon>
        <taxon>Phasmatodea</taxon>
        <taxon>Verophasmatodea</taxon>
        <taxon>Anareolatae</taxon>
        <taxon>Phasmatidae</taxon>
        <taxon>Eurycanthinae</taxon>
        <taxon>Dryococelus</taxon>
    </lineage>
</organism>
<sequence>MVNLSQGHLGQECRNWFLGSEVTGVKIKVMGQRLRSRSMTSKMADGDVTRRRNIAEIVIKRGGNDATLKRGELCGLRNNTVLSDSEVLEPIGTQISRQSMYVDGNKRVRDIYYAYATLLRYGTGERLIVEGKGEGRRGGWVSPSRWRRRDDMFPLESCSGGIYRKYKFTAASEKCEVTVNDLKQKSVPEVQVVQTSAVTGNIALTLFVYNPFAWRVVKCCKVSWHLLMAVHSRCMQQEPVTTVLLPGETECIPTTHKRAARDLLHASCGNRANASLPCNSSPHTTDWAPFMVDGENCILSVYADSICVSFVYWLDYSPPTGSFPDFRMWESCRAMPLVGGFSRGSPFPLSLHSGAAPYSPRFTHIGSQGLNSYDGNTARLARRSDEALGVRVSVARIAPSLLDLCRRHGHISLRWSDLLLRKHSITRKQHSFRTVSEYAIAYLQQERHYNRRFRSGDSLQHCSVEAQHFGGVVQQAPGELCAEAVPERQVHHDAVSQQEHHQSPHLQQHQQPTLIVHAHKSSVGMRRRGKREIPRKPADQRHRPAGTIPSCEIPGVALNRDLTRFALARRGGGGKQCDRSATAAPASQVPFRTLMPSICQIIDGLKTLGEQHWLATTTVYHSQYGDQMTNTSTETSTILAQKVQGVLEPSSGDGQMDIIFCKHKGWKISGDKTRQCTTIIGRDLKNEFFVQQQGVARGQLKQESEERHTCCMAACSYSLIKC</sequence>
<gene>
    <name evidence="2" type="ORF">PR048_010235</name>
</gene>
<accession>A0ABQ9I264</accession>
<feature type="compositionally biased region" description="Basic and acidic residues" evidence="1">
    <location>
        <begin position="531"/>
        <end position="542"/>
    </location>
</feature>
<feature type="compositionally biased region" description="Basic and acidic residues" evidence="1">
    <location>
        <begin position="489"/>
        <end position="502"/>
    </location>
</feature>